<dbReference type="SUPFAM" id="SSF55347">
    <property type="entry name" value="Glyceraldehyde-3-phosphate dehydrogenase-like, C-terminal domain"/>
    <property type="match status" value="1"/>
</dbReference>
<feature type="active site" description="Proton acceptor" evidence="7">
    <location>
        <position position="270"/>
    </location>
</feature>
<dbReference type="RefSeq" id="WP_136936154.1">
    <property type="nucleotide sequence ID" value="NZ_SSMQ01000119.1"/>
</dbReference>
<feature type="binding site" evidence="7">
    <location>
        <position position="370"/>
    </location>
    <ligand>
        <name>substrate</name>
    </ligand>
</feature>
<comment type="similarity">
    <text evidence="2 7">Belongs to the glucose-6-phosphate dehydrogenase family.</text>
</comment>
<keyword evidence="4 7" id="KW-0521">NADP</keyword>
<dbReference type="HAMAP" id="MF_00966">
    <property type="entry name" value="G6PD"/>
    <property type="match status" value="1"/>
</dbReference>
<dbReference type="PANTHER" id="PTHR23429:SF0">
    <property type="entry name" value="GLUCOSE-6-PHOSPHATE 1-DEHYDROGENASE"/>
    <property type="match status" value="1"/>
</dbReference>
<keyword evidence="5 7" id="KW-0560">Oxidoreductase</keyword>
<feature type="binding site" evidence="7">
    <location>
        <begin position="109"/>
        <end position="110"/>
    </location>
    <ligand>
        <name>NADP(+)</name>
        <dbReference type="ChEBI" id="CHEBI:58349"/>
    </ligand>
</feature>
<comment type="catalytic activity">
    <reaction evidence="7">
        <text>D-glucose 6-phosphate + NADP(+) = 6-phospho-D-glucono-1,5-lactone + NADPH + H(+)</text>
        <dbReference type="Rhea" id="RHEA:15841"/>
        <dbReference type="ChEBI" id="CHEBI:15378"/>
        <dbReference type="ChEBI" id="CHEBI:57783"/>
        <dbReference type="ChEBI" id="CHEBI:57955"/>
        <dbReference type="ChEBI" id="CHEBI:58349"/>
        <dbReference type="ChEBI" id="CHEBI:61548"/>
        <dbReference type="EC" id="1.1.1.49"/>
    </reaction>
</comment>
<dbReference type="GO" id="GO:0050661">
    <property type="term" value="F:NADP binding"/>
    <property type="evidence" value="ECO:0007669"/>
    <property type="project" value="UniProtKB-UniRule"/>
</dbReference>
<dbReference type="Pfam" id="PF02781">
    <property type="entry name" value="G6PD_C"/>
    <property type="match status" value="1"/>
</dbReference>
<evidence type="ECO:0000256" key="1">
    <source>
        <dbReference type="ARBA" id="ARBA00004937"/>
    </source>
</evidence>
<evidence type="ECO:0000256" key="2">
    <source>
        <dbReference type="ARBA" id="ARBA00009975"/>
    </source>
</evidence>
<evidence type="ECO:0000256" key="4">
    <source>
        <dbReference type="ARBA" id="ARBA00022857"/>
    </source>
</evidence>
<dbReference type="GO" id="GO:0004345">
    <property type="term" value="F:glucose-6-phosphate dehydrogenase activity"/>
    <property type="evidence" value="ECO:0007669"/>
    <property type="project" value="UniProtKB-UniRule"/>
</dbReference>
<feature type="binding site" evidence="7">
    <location>
        <position position="265"/>
    </location>
    <ligand>
        <name>substrate</name>
    </ligand>
</feature>
<evidence type="ECO:0000256" key="8">
    <source>
        <dbReference type="SAM" id="MobiDB-lite"/>
    </source>
</evidence>
<dbReference type="PANTHER" id="PTHR23429">
    <property type="entry name" value="GLUCOSE-6-PHOSPHATE 1-DEHYDROGENASE G6PD"/>
    <property type="match status" value="1"/>
</dbReference>
<evidence type="ECO:0000256" key="5">
    <source>
        <dbReference type="ARBA" id="ARBA00023002"/>
    </source>
</evidence>
<feature type="binding site" evidence="7">
    <location>
        <begin position="34"/>
        <end position="41"/>
    </location>
    <ligand>
        <name>NADP(+)</name>
        <dbReference type="ChEBI" id="CHEBI:58349"/>
    </ligand>
</feature>
<comment type="caution">
    <text evidence="7">Lacks conserved residue(s) required for the propagation of feature annotation.</text>
</comment>
<comment type="pathway">
    <text evidence="1 7">Carbohydrate degradation; pentose phosphate pathway; D-ribulose 5-phosphate from D-glucose 6-phosphate (oxidative stage): step 1/3.</text>
</comment>
<feature type="binding site" evidence="7">
    <location>
        <position position="212"/>
    </location>
    <ligand>
        <name>substrate</name>
    </ligand>
</feature>
<dbReference type="InterPro" id="IPR022674">
    <property type="entry name" value="G6P_DH_NAD-bd"/>
</dbReference>
<keyword evidence="6 7" id="KW-0119">Carbohydrate metabolism</keyword>
<evidence type="ECO:0000313" key="12">
    <source>
        <dbReference type="Proteomes" id="UP000309215"/>
    </source>
</evidence>
<feature type="domain" description="Glucose-6-phosphate dehydrogenase NAD-binding" evidence="9">
    <location>
        <begin position="31"/>
        <end position="217"/>
    </location>
</feature>
<evidence type="ECO:0000256" key="7">
    <source>
        <dbReference type="HAMAP-Rule" id="MF_00966"/>
    </source>
</evidence>
<reference evidence="11 12" key="1">
    <citation type="submission" date="2019-04" db="EMBL/GenBank/DDBJ databases">
        <authorList>
            <person name="Li Y."/>
            <person name="Wang J."/>
        </authorList>
    </citation>
    <scope>NUCLEOTIDE SEQUENCE [LARGE SCALE GENOMIC DNA]</scope>
    <source>
        <strain evidence="11 12">DSM 14668</strain>
    </source>
</reference>
<feature type="region of interest" description="Disordered" evidence="8">
    <location>
        <begin position="1"/>
        <end position="21"/>
    </location>
</feature>
<keyword evidence="12" id="KW-1185">Reference proteome</keyword>
<sequence>MSFSENVGSGEENPLREGMPDERTVRPASVVIFGASGDLTRRKLLPAVYNLALSRLLPGGFAVVGVARRPKPEFGQEMRDAVAKFSRRKPLDEATWSELEKGMAYVQGDFNDPATYTRLAAELGRLEVERGTGQNRVFYLAVAPAEVPAIVRGLCDAKLVVPPSDAPDASYQRVVVEKPFGEDLASARALNKDLLACLDERQIYRIDHYLGKETVQNLLVFRFGNTIFEPLWTRQHVSHVQITVAEELGVEGRGKFYDQTGITRDIVQNHALQILTMVTMEPPSSWDADAVRDEKVKVLRALRPIRGHEVLEKTVRAQYTAGTVRGDRVPGYREEPDVDPNSKTETYVAMALRIDSFRWGGVPFYLRSGKRLAKRCAEVALHFKPLPHRLFRDAPHSLDGGPPPSIRRGEDEPNVLVVRIQPDEGIALRFATKVPGGGMTMRNVAMDFRYGTAFGSSTPEAYERLILDAMRGDATLFTRADEVEAQWGFIDPILAGWRDHDAPVATYEAGSWGPREADRLLVHGDKWRKP</sequence>
<feature type="binding site" evidence="7">
    <location>
        <position position="178"/>
    </location>
    <ligand>
        <name>NADP(+)</name>
        <dbReference type="ChEBI" id="CHEBI:58349"/>
    </ligand>
</feature>
<name>A0A4U1IIG8_9BACT</name>
<protein>
    <recommendedName>
        <fullName evidence="7">Glucose-6-phosphate 1-dehydrogenase</fullName>
        <shortName evidence="7">G6PD</shortName>
        <ecNumber evidence="7">1.1.1.49</ecNumber>
    </recommendedName>
</protein>
<dbReference type="Proteomes" id="UP000309215">
    <property type="component" value="Unassembled WGS sequence"/>
</dbReference>
<comment type="caution">
    <text evidence="11">The sequence shown here is derived from an EMBL/GenBank/DDBJ whole genome shotgun (WGS) entry which is preliminary data.</text>
</comment>
<evidence type="ECO:0000259" key="9">
    <source>
        <dbReference type="Pfam" id="PF00479"/>
    </source>
</evidence>
<dbReference type="NCBIfam" id="TIGR00871">
    <property type="entry name" value="zwf"/>
    <property type="match status" value="1"/>
</dbReference>
<dbReference type="GO" id="GO:0009051">
    <property type="term" value="P:pentose-phosphate shunt, oxidative branch"/>
    <property type="evidence" value="ECO:0007669"/>
    <property type="project" value="TreeGrafter"/>
</dbReference>
<comment type="function">
    <text evidence="7">Catalyzes the oxidation of glucose 6-phosphate to 6-phosphogluconolactone.</text>
</comment>
<dbReference type="PROSITE" id="PS00069">
    <property type="entry name" value="G6P_DEHYDROGENASE"/>
    <property type="match status" value="1"/>
</dbReference>
<evidence type="ECO:0000256" key="6">
    <source>
        <dbReference type="ARBA" id="ARBA00023277"/>
    </source>
</evidence>
<dbReference type="OrthoDB" id="9802739at2"/>
<dbReference type="GO" id="GO:0005829">
    <property type="term" value="C:cytosol"/>
    <property type="evidence" value="ECO:0007669"/>
    <property type="project" value="TreeGrafter"/>
</dbReference>
<evidence type="ECO:0000259" key="10">
    <source>
        <dbReference type="Pfam" id="PF02781"/>
    </source>
</evidence>
<dbReference type="Gene3D" id="3.40.50.720">
    <property type="entry name" value="NAD(P)-binding Rossmann-like Domain"/>
    <property type="match status" value="1"/>
</dbReference>
<feature type="binding site" evidence="7">
    <location>
        <position position="208"/>
    </location>
    <ligand>
        <name>substrate</name>
    </ligand>
</feature>
<dbReference type="EMBL" id="SSMQ01000119">
    <property type="protein sequence ID" value="TKC93649.1"/>
    <property type="molecule type" value="Genomic_DNA"/>
</dbReference>
<dbReference type="PRINTS" id="PR00079">
    <property type="entry name" value="G6PDHDRGNASE"/>
</dbReference>
<organism evidence="11 12">
    <name type="scientific">Polyangium fumosum</name>
    <dbReference type="NCBI Taxonomy" id="889272"/>
    <lineage>
        <taxon>Bacteria</taxon>
        <taxon>Pseudomonadati</taxon>
        <taxon>Myxococcota</taxon>
        <taxon>Polyangia</taxon>
        <taxon>Polyangiales</taxon>
        <taxon>Polyangiaceae</taxon>
        <taxon>Polyangium</taxon>
    </lineage>
</organism>
<dbReference type="InterPro" id="IPR001282">
    <property type="entry name" value="G6P_DH"/>
</dbReference>
<dbReference type="UniPathway" id="UPA00115">
    <property type="reaction ID" value="UER00408"/>
</dbReference>
<feature type="binding site" evidence="7">
    <location>
        <position position="246"/>
    </location>
    <ligand>
        <name>substrate</name>
    </ligand>
</feature>
<proteinExistence type="inferred from homology"/>
<keyword evidence="3 7" id="KW-0313">Glucose metabolism</keyword>
<feature type="binding site" evidence="7">
    <location>
        <position position="68"/>
    </location>
    <ligand>
        <name>NADP(+)</name>
        <dbReference type="ChEBI" id="CHEBI:58349"/>
    </ligand>
</feature>
<gene>
    <name evidence="7 11" type="primary">zwf</name>
    <name evidence="11" type="ORF">E8A74_49250</name>
</gene>
<feature type="domain" description="Glucose-6-phosphate dehydrogenase C-terminal" evidence="10">
    <location>
        <begin position="219"/>
        <end position="527"/>
    </location>
</feature>
<dbReference type="Pfam" id="PF00479">
    <property type="entry name" value="G6PD_N"/>
    <property type="match status" value="1"/>
</dbReference>
<dbReference type="Gene3D" id="3.30.360.10">
    <property type="entry name" value="Dihydrodipicolinate Reductase, domain 2"/>
    <property type="match status" value="1"/>
</dbReference>
<dbReference type="GO" id="GO:0006006">
    <property type="term" value="P:glucose metabolic process"/>
    <property type="evidence" value="ECO:0007669"/>
    <property type="project" value="UniProtKB-KW"/>
</dbReference>
<dbReference type="PIRSF" id="PIRSF000110">
    <property type="entry name" value="G6PD"/>
    <property type="match status" value="1"/>
</dbReference>
<dbReference type="InterPro" id="IPR022675">
    <property type="entry name" value="G6P_DH_C"/>
</dbReference>
<evidence type="ECO:0000256" key="3">
    <source>
        <dbReference type="ARBA" id="ARBA00022526"/>
    </source>
</evidence>
<dbReference type="SUPFAM" id="SSF51735">
    <property type="entry name" value="NAD(P)-binding Rossmann-fold domains"/>
    <property type="match status" value="1"/>
</dbReference>
<dbReference type="EC" id="1.1.1.49" evidence="7"/>
<dbReference type="AlphaFoldDB" id="A0A4U1IIG8"/>
<dbReference type="InterPro" id="IPR036291">
    <property type="entry name" value="NAD(P)-bd_dom_sf"/>
</dbReference>
<dbReference type="InterPro" id="IPR019796">
    <property type="entry name" value="G6P_DH_AS"/>
</dbReference>
<evidence type="ECO:0000313" key="11">
    <source>
        <dbReference type="EMBL" id="TKC93649.1"/>
    </source>
</evidence>
<accession>A0A4U1IIG8</accession>